<dbReference type="Gene3D" id="2.40.70.10">
    <property type="entry name" value="Acid Proteases"/>
    <property type="match status" value="2"/>
</dbReference>
<dbReference type="InterPro" id="IPR001969">
    <property type="entry name" value="Aspartic_peptidase_AS"/>
</dbReference>
<proteinExistence type="predicted"/>
<dbReference type="Gene3D" id="2.30.42.10">
    <property type="match status" value="1"/>
</dbReference>
<dbReference type="PROSITE" id="PS00141">
    <property type="entry name" value="ASP_PROTEASE"/>
    <property type="match status" value="1"/>
</dbReference>
<dbReference type="SUPFAM" id="SSF50156">
    <property type="entry name" value="PDZ domain-like"/>
    <property type="match status" value="1"/>
</dbReference>
<dbReference type="InterPro" id="IPR036034">
    <property type="entry name" value="PDZ_sf"/>
</dbReference>
<gene>
    <name evidence="1" type="ORF">E5988_11235</name>
</gene>
<dbReference type="InterPro" id="IPR021109">
    <property type="entry name" value="Peptidase_aspartic_dom_sf"/>
</dbReference>
<name>A0ABY2QFT4_9SPHN</name>
<dbReference type="RefSeq" id="WP_125945512.1">
    <property type="nucleotide sequence ID" value="NZ_SSTI01000008.1"/>
</dbReference>
<evidence type="ECO:0000313" key="1">
    <source>
        <dbReference type="EMBL" id="THG39269.1"/>
    </source>
</evidence>
<organism evidence="1 2">
    <name type="scientific">Sphingomonas olei</name>
    <dbReference type="NCBI Taxonomy" id="1886787"/>
    <lineage>
        <taxon>Bacteria</taxon>
        <taxon>Pseudomonadati</taxon>
        <taxon>Pseudomonadota</taxon>
        <taxon>Alphaproteobacteria</taxon>
        <taxon>Sphingomonadales</taxon>
        <taxon>Sphingomonadaceae</taxon>
        <taxon>Sphingomonas</taxon>
    </lineage>
</organism>
<sequence>MSPAAQPQGVFVLAPDAESRWVPFDFTPGNQLRFSLTIDGRPATAILDTGVSYSVLSRRFADAAALKVMAGGSATAIGGLVPIGWAATRDVSFGALTRQGGGLAVATLPALATGSTEPVDLLVGRDLTARYALDIHFEARRFRLLPSGRLPFRGRAAPLSISRDRMVYVSQATLGATHLRPMIVDTGDGSSITVTSPGWQAAAIDNVRTTTTISFGLAGTVTSTIGIVPSLRIGELVARNVEVRIEPPRGFSESIDAAGRIGTGFLQNYRVLLDPGAGRMILSPGRKADLPPLRSTSGLLFGIDRDRLRVLHVMRGSPAAESGWQEGDMICRIDGQPVPRNYGTLPLATWSAGKPGRTVALGLCDGRERMLTLREFY</sequence>
<dbReference type="Pfam" id="PF13650">
    <property type="entry name" value="Asp_protease_2"/>
    <property type="match status" value="1"/>
</dbReference>
<reference evidence="1 2" key="1">
    <citation type="submission" date="2019-04" db="EMBL/GenBank/DDBJ databases">
        <title>Microbes associate with the intestines of laboratory mice.</title>
        <authorList>
            <person name="Navarre W."/>
            <person name="Wong E."/>
            <person name="Huang K.C."/>
            <person name="Tropini C."/>
            <person name="Ng K."/>
            <person name="Yu B."/>
        </authorList>
    </citation>
    <scope>NUCLEOTIDE SEQUENCE [LARGE SCALE GENOMIC DNA]</scope>
    <source>
        <strain evidence="1 2">NM83_B4-11</strain>
    </source>
</reference>
<dbReference type="EMBL" id="SSTI01000008">
    <property type="protein sequence ID" value="THG39269.1"/>
    <property type="molecule type" value="Genomic_DNA"/>
</dbReference>
<dbReference type="SUPFAM" id="SSF50630">
    <property type="entry name" value="Acid proteases"/>
    <property type="match status" value="1"/>
</dbReference>
<keyword evidence="2" id="KW-1185">Reference proteome</keyword>
<protein>
    <submittedName>
        <fullName evidence="1">PDZ domain-containing protein</fullName>
    </submittedName>
</protein>
<dbReference type="Proteomes" id="UP000308038">
    <property type="component" value="Unassembled WGS sequence"/>
</dbReference>
<accession>A0ABY2QFT4</accession>
<evidence type="ECO:0000313" key="2">
    <source>
        <dbReference type="Proteomes" id="UP000308038"/>
    </source>
</evidence>
<comment type="caution">
    <text evidence="1">The sequence shown here is derived from an EMBL/GenBank/DDBJ whole genome shotgun (WGS) entry which is preliminary data.</text>
</comment>